<keyword evidence="2" id="KW-1185">Reference proteome</keyword>
<protein>
    <submittedName>
        <fullName evidence="1">Uncharacterized protein</fullName>
    </submittedName>
</protein>
<dbReference type="Proteomes" id="UP001186974">
    <property type="component" value="Unassembled WGS sequence"/>
</dbReference>
<evidence type="ECO:0000313" key="1">
    <source>
        <dbReference type="EMBL" id="KAK3078581.1"/>
    </source>
</evidence>
<dbReference type="EMBL" id="JAWDJW010001775">
    <property type="protein sequence ID" value="KAK3078581.1"/>
    <property type="molecule type" value="Genomic_DNA"/>
</dbReference>
<comment type="caution">
    <text evidence="1">The sequence shown here is derived from an EMBL/GenBank/DDBJ whole genome shotgun (WGS) entry which is preliminary data.</text>
</comment>
<proteinExistence type="predicted"/>
<organism evidence="1 2">
    <name type="scientific">Coniosporium uncinatum</name>
    <dbReference type="NCBI Taxonomy" id="93489"/>
    <lineage>
        <taxon>Eukaryota</taxon>
        <taxon>Fungi</taxon>
        <taxon>Dikarya</taxon>
        <taxon>Ascomycota</taxon>
        <taxon>Pezizomycotina</taxon>
        <taxon>Dothideomycetes</taxon>
        <taxon>Dothideomycetes incertae sedis</taxon>
        <taxon>Coniosporium</taxon>
    </lineage>
</organism>
<accession>A0ACC3DPC9</accession>
<evidence type="ECO:0000313" key="2">
    <source>
        <dbReference type="Proteomes" id="UP001186974"/>
    </source>
</evidence>
<reference evidence="1" key="1">
    <citation type="submission" date="2024-09" db="EMBL/GenBank/DDBJ databases">
        <title>Black Yeasts Isolated from many extreme environments.</title>
        <authorList>
            <person name="Coleine C."/>
            <person name="Stajich J.E."/>
            <person name="Selbmann L."/>
        </authorList>
    </citation>
    <scope>NUCLEOTIDE SEQUENCE</scope>
    <source>
        <strain evidence="1">CCFEE 5737</strain>
    </source>
</reference>
<sequence>MNFPLPRELRNKIYGYLLAAEHVRKEPDGTRKIVVEQRHDGSCPICPRGVERNVMPDPRPQYEFHTALLSVNHGIGGEAREMLYGNNDFIVVSYKWAGFLQNLERMGVPVVNKTHKLVAR</sequence>
<feature type="non-terminal residue" evidence="1">
    <location>
        <position position="120"/>
    </location>
</feature>
<name>A0ACC3DPC9_9PEZI</name>
<gene>
    <name evidence="1" type="ORF">LTS18_007148</name>
</gene>